<evidence type="ECO:0000256" key="5">
    <source>
        <dbReference type="SAM" id="MobiDB-lite"/>
    </source>
</evidence>
<evidence type="ECO:0000256" key="3">
    <source>
        <dbReference type="ARBA" id="ARBA00013368"/>
    </source>
</evidence>
<dbReference type="Pfam" id="PF13476">
    <property type="entry name" value="AAA_23"/>
    <property type="match status" value="1"/>
</dbReference>
<dbReference type="EMBL" id="JBHSED010000035">
    <property type="protein sequence ID" value="MFC4305124.1"/>
    <property type="molecule type" value="Genomic_DNA"/>
</dbReference>
<dbReference type="PANTHER" id="PTHR32114:SF2">
    <property type="entry name" value="ABC TRANSPORTER ABCH.3"/>
    <property type="match status" value="1"/>
</dbReference>
<evidence type="ECO:0000256" key="2">
    <source>
        <dbReference type="ARBA" id="ARBA00011322"/>
    </source>
</evidence>
<dbReference type="RefSeq" id="WP_204603436.1">
    <property type="nucleotide sequence ID" value="NZ_JBHSED010000035.1"/>
</dbReference>
<evidence type="ECO:0000256" key="4">
    <source>
        <dbReference type="SAM" id="Coils"/>
    </source>
</evidence>
<feature type="domain" description="Rad50/SbcC-type AAA" evidence="6">
    <location>
        <begin position="6"/>
        <end position="212"/>
    </location>
</feature>
<feature type="region of interest" description="Disordered" evidence="5">
    <location>
        <begin position="359"/>
        <end position="379"/>
    </location>
</feature>
<dbReference type="InterPro" id="IPR038729">
    <property type="entry name" value="Rad50/SbcC_AAA"/>
</dbReference>
<gene>
    <name evidence="7" type="ORF">ACFO1S_16950</name>
</gene>
<sequence length="1030" mass="116283">MRPITIRMTAFGPYRDTETIDFSLLGDRGLFVISGNTGAGKTTIFDAICYALYGGASGEDRAEIRMLRSHFAADEIATAVDYRFAVGQRTYRVFRQMPHRRGTNKSETGGKAELYETTGGKEVPCVDRFTVSDVNAKIESILGLTQEQFGQIVMLPQGEFRKLLTSDTENKEDILRRIFRTGLYRRIEERFYRQNRDLQEALKQARAAQEVYARQAEQALPHREGSLLAAAIAKEYRSMAQITEGLEHEAGFYEQRAGDIQRSKAVLETELAEREQALRQALALAARFAQREEKRAQHGELERRKAEFAESERLLRLAEQAARLLPYEEQAREAARQLELKRAVLERKLQDAAEAERGYAAAQESYRQEEARSEARKEADRELTRLAELKPIVQTLAERRLEAARLEADERASKAKREAAEQQLEGWREARRALAERLKLAEAEAARLPDALQRYEQMRGKYKLLMELAEWDRLQSELAKRENELGRSATALKEEHDRLETLWLEGQAGWLALHLHDGKPCPVCGSESHPAKAASGGSLPSREELQAAKEKLRAAETELSEARAQAAAANAGRSGRAELIAEFAIGEEPFAEQLARAELDGKRLRQETDRLKKEAEGVQALKQEAEQLDARMERGQVERERWLAEQHRLSVELHAKQSVLANELSRIPEPLRLPERLEASYREQLALVGRMNDAWQAAQQRLQGTQTRLVEEKTNAVQAASQREEAERHSQQVDARFGEELARSGFGTAEAYRAASLPETERSRLASLIEQYKLQLASLAQQLVELELELKGREQPDTAAQQAAMDEGKERLERVAAELHEAQGYEREAKRLMDALVAAAGEFRELERKQERVADIYQMLKGDNSLKMSFERYILIEFLEQILVAANARLDELSNGQFKLERSDRLETRGKQSGLGLDVYDAYTGQNRDVKSMSGGEKFNASLCLALGMTDVIQAYQGGVSIEMMFIDEGFGSLDEDALNKAIAALVDLQRSGRTIGVISHVQELKMAFPAVLEVSKTKEGHSRTRFILK</sequence>
<evidence type="ECO:0000256" key="1">
    <source>
        <dbReference type="ARBA" id="ARBA00006930"/>
    </source>
</evidence>
<feature type="compositionally biased region" description="Basic and acidic residues" evidence="5">
    <location>
        <begin position="366"/>
        <end position="379"/>
    </location>
</feature>
<reference evidence="8" key="1">
    <citation type="journal article" date="2019" name="Int. J. Syst. Evol. Microbiol.">
        <title>The Global Catalogue of Microorganisms (GCM) 10K type strain sequencing project: providing services to taxonomists for standard genome sequencing and annotation.</title>
        <authorList>
            <consortium name="The Broad Institute Genomics Platform"/>
            <consortium name="The Broad Institute Genome Sequencing Center for Infectious Disease"/>
            <person name="Wu L."/>
            <person name="Ma J."/>
        </authorList>
    </citation>
    <scope>NUCLEOTIDE SEQUENCE [LARGE SCALE GENOMIC DNA]</scope>
    <source>
        <strain evidence="8">CGMCC 4.1641</strain>
    </source>
</reference>
<dbReference type="SUPFAM" id="SSF52540">
    <property type="entry name" value="P-loop containing nucleoside triphosphate hydrolases"/>
    <property type="match status" value="2"/>
</dbReference>
<dbReference type="Pfam" id="PF13558">
    <property type="entry name" value="SbcC_Walker_B"/>
    <property type="match status" value="1"/>
</dbReference>
<dbReference type="PANTHER" id="PTHR32114">
    <property type="entry name" value="ABC TRANSPORTER ABCH.3"/>
    <property type="match status" value="1"/>
</dbReference>
<feature type="coiled-coil region" evidence="4">
    <location>
        <begin position="188"/>
        <end position="218"/>
    </location>
</feature>
<proteinExistence type="inferred from homology"/>
<feature type="coiled-coil region" evidence="4">
    <location>
        <begin position="822"/>
        <end position="849"/>
    </location>
</feature>
<keyword evidence="8" id="KW-1185">Reference proteome</keyword>
<name>A0ABV8SF66_9BACL</name>
<comment type="caution">
    <text evidence="7">The sequence shown here is derived from an EMBL/GenBank/DDBJ whole genome shotgun (WGS) entry which is preliminary data.</text>
</comment>
<comment type="subunit">
    <text evidence="2">Heterodimer of SbcC and SbcD.</text>
</comment>
<comment type="similarity">
    <text evidence="1">Belongs to the SMC family. SbcC subfamily.</text>
</comment>
<protein>
    <recommendedName>
        <fullName evidence="3">Nuclease SbcCD subunit C</fullName>
    </recommendedName>
</protein>
<dbReference type="Gene3D" id="3.40.50.300">
    <property type="entry name" value="P-loop containing nucleotide triphosphate hydrolases"/>
    <property type="match status" value="2"/>
</dbReference>
<organism evidence="7 8">
    <name type="scientific">Cohnella boryungensis</name>
    <dbReference type="NCBI Taxonomy" id="768479"/>
    <lineage>
        <taxon>Bacteria</taxon>
        <taxon>Bacillati</taxon>
        <taxon>Bacillota</taxon>
        <taxon>Bacilli</taxon>
        <taxon>Bacillales</taxon>
        <taxon>Paenibacillaceae</taxon>
        <taxon>Cohnella</taxon>
    </lineage>
</organism>
<dbReference type="InterPro" id="IPR027417">
    <property type="entry name" value="P-loop_NTPase"/>
</dbReference>
<accession>A0ABV8SF66</accession>
<evidence type="ECO:0000313" key="7">
    <source>
        <dbReference type="EMBL" id="MFC4305124.1"/>
    </source>
</evidence>
<feature type="coiled-coil region" evidence="4">
    <location>
        <begin position="542"/>
        <end position="645"/>
    </location>
</feature>
<dbReference type="Proteomes" id="UP001595755">
    <property type="component" value="Unassembled WGS sequence"/>
</dbReference>
<feature type="coiled-coil region" evidence="4">
    <location>
        <begin position="762"/>
        <end position="789"/>
    </location>
</feature>
<evidence type="ECO:0000259" key="6">
    <source>
        <dbReference type="Pfam" id="PF13476"/>
    </source>
</evidence>
<evidence type="ECO:0000313" key="8">
    <source>
        <dbReference type="Proteomes" id="UP001595755"/>
    </source>
</evidence>
<keyword evidence="4" id="KW-0175">Coiled coil</keyword>
<feature type="coiled-coil region" evidence="4">
    <location>
        <begin position="398"/>
        <end position="444"/>
    </location>
</feature>